<evidence type="ECO:0000313" key="12">
    <source>
        <dbReference type="Proteomes" id="UP000437068"/>
    </source>
</evidence>
<evidence type="ECO:0000313" key="15">
    <source>
        <dbReference type="Proteomes" id="UP000441208"/>
    </source>
</evidence>
<evidence type="ECO:0000256" key="1">
    <source>
        <dbReference type="SAM" id="MobiDB-lite"/>
    </source>
</evidence>
<dbReference type="EMBL" id="QXFX01002197">
    <property type="protein sequence ID" value="KAE9079608.1"/>
    <property type="molecule type" value="Genomic_DNA"/>
</dbReference>
<evidence type="ECO:0000313" key="11">
    <source>
        <dbReference type="Proteomes" id="UP000433483"/>
    </source>
</evidence>
<name>A0A6A3WED9_9STRA</name>
<dbReference type="EMBL" id="QXGB01002409">
    <property type="protein sequence ID" value="KAE9178260.1"/>
    <property type="molecule type" value="Genomic_DNA"/>
</dbReference>
<dbReference type="Proteomes" id="UP000440367">
    <property type="component" value="Unassembled WGS sequence"/>
</dbReference>
<dbReference type="OrthoDB" id="117922at2759"/>
<protein>
    <submittedName>
        <fullName evidence="7">Uncharacterized protein</fullName>
    </submittedName>
</protein>
<evidence type="ECO:0000313" key="8">
    <source>
        <dbReference type="EMBL" id="KAE9189233.1"/>
    </source>
</evidence>
<dbReference type="EMBL" id="QXGF01002374">
    <property type="protein sequence ID" value="KAE8924968.1"/>
    <property type="molecule type" value="Genomic_DNA"/>
</dbReference>
<evidence type="ECO:0000313" key="17">
    <source>
        <dbReference type="Proteomes" id="UP000488956"/>
    </source>
</evidence>
<evidence type="ECO:0000313" key="3">
    <source>
        <dbReference type="EMBL" id="KAE8979764.1"/>
    </source>
</evidence>
<dbReference type="Proteomes" id="UP000429523">
    <property type="component" value="Unassembled WGS sequence"/>
</dbReference>
<reference evidence="10 11" key="1">
    <citation type="submission" date="2018-08" db="EMBL/GenBank/DDBJ databases">
        <title>Genomic investigation of the strawberry pathogen Phytophthora fragariae indicates pathogenicity is determined by transcriptional variation in three key races.</title>
        <authorList>
            <person name="Adams T.M."/>
            <person name="Armitage A.D."/>
            <person name="Sobczyk M.K."/>
            <person name="Bates H.J."/>
            <person name="Dunwell J.M."/>
            <person name="Nellist C.F."/>
            <person name="Harrison R.J."/>
        </authorList>
    </citation>
    <scope>NUCLEOTIDE SEQUENCE [LARGE SCALE GENOMIC DNA]</scope>
    <source>
        <strain evidence="9 12">A4</strain>
        <strain evidence="8 13">BC-1</strain>
        <strain evidence="7 11">NOV-27</strain>
        <strain evidence="6 14">NOV-5</strain>
        <strain evidence="4 15">NOV-71</strain>
        <strain evidence="2 10">NOV-9</strain>
        <strain evidence="5 17">ONT-3</strain>
        <strain evidence="3 16">SCRP245</strain>
    </source>
</reference>
<dbReference type="Proteomes" id="UP000460718">
    <property type="component" value="Unassembled WGS sequence"/>
</dbReference>
<evidence type="ECO:0000313" key="5">
    <source>
        <dbReference type="EMBL" id="KAE9079608.1"/>
    </source>
</evidence>
<dbReference type="Proteomes" id="UP000441208">
    <property type="component" value="Unassembled WGS sequence"/>
</dbReference>
<evidence type="ECO:0000313" key="13">
    <source>
        <dbReference type="Proteomes" id="UP000440367"/>
    </source>
</evidence>
<evidence type="ECO:0000313" key="7">
    <source>
        <dbReference type="EMBL" id="KAE9178260.1"/>
    </source>
</evidence>
<keyword evidence="11" id="KW-1185">Reference proteome</keyword>
<dbReference type="Proteomes" id="UP000440732">
    <property type="component" value="Unassembled WGS sequence"/>
</dbReference>
<proteinExistence type="predicted"/>
<sequence>MSDDLVPQEYGFVTTRSNRYAEWQNLVFGPTREYEEVGKVEEDHSPLVDHPEYPTLRAILKRVPEAIAEEAPQQEEAEGPPHPSIIATVKAEGTTREGSANDFPVVEDMPTPGADEAPLKDILTPRPSSEPLVAPPDPTLESNADETVCYREGSRRLGPTGIRSMFHEKSAFESKRGCVESSGKRSI</sequence>
<evidence type="ECO:0000313" key="2">
    <source>
        <dbReference type="EMBL" id="KAE8924968.1"/>
    </source>
</evidence>
<accession>A0A6A3WED9</accession>
<dbReference type="EMBL" id="QXGD01002394">
    <property type="protein sequence ID" value="KAE9189233.1"/>
    <property type="molecule type" value="Genomic_DNA"/>
</dbReference>
<evidence type="ECO:0000313" key="9">
    <source>
        <dbReference type="EMBL" id="KAE9272710.1"/>
    </source>
</evidence>
<evidence type="ECO:0000313" key="4">
    <source>
        <dbReference type="EMBL" id="KAE9078023.1"/>
    </source>
</evidence>
<dbReference type="Proteomes" id="UP000488956">
    <property type="component" value="Unassembled WGS sequence"/>
</dbReference>
<dbReference type="Proteomes" id="UP000433483">
    <property type="component" value="Unassembled WGS sequence"/>
</dbReference>
<dbReference type="EMBL" id="QXGA01002389">
    <property type="protein sequence ID" value="KAE9098651.1"/>
    <property type="molecule type" value="Genomic_DNA"/>
</dbReference>
<dbReference type="EMBL" id="QXFW01002319">
    <property type="protein sequence ID" value="KAE8979764.1"/>
    <property type="molecule type" value="Genomic_DNA"/>
</dbReference>
<comment type="caution">
    <text evidence="7">The sequence shown here is derived from an EMBL/GenBank/DDBJ whole genome shotgun (WGS) entry which is preliminary data.</text>
</comment>
<evidence type="ECO:0000313" key="6">
    <source>
        <dbReference type="EMBL" id="KAE9098651.1"/>
    </source>
</evidence>
<dbReference type="Proteomes" id="UP000437068">
    <property type="component" value="Unassembled WGS sequence"/>
</dbReference>
<evidence type="ECO:0000313" key="10">
    <source>
        <dbReference type="Proteomes" id="UP000429523"/>
    </source>
</evidence>
<evidence type="ECO:0000313" key="14">
    <source>
        <dbReference type="Proteomes" id="UP000440732"/>
    </source>
</evidence>
<dbReference type="EMBL" id="QXGE01003921">
    <property type="protein sequence ID" value="KAE9272710.1"/>
    <property type="molecule type" value="Genomic_DNA"/>
</dbReference>
<organism evidence="7 11">
    <name type="scientific">Phytophthora fragariae</name>
    <dbReference type="NCBI Taxonomy" id="53985"/>
    <lineage>
        <taxon>Eukaryota</taxon>
        <taxon>Sar</taxon>
        <taxon>Stramenopiles</taxon>
        <taxon>Oomycota</taxon>
        <taxon>Peronosporomycetes</taxon>
        <taxon>Peronosporales</taxon>
        <taxon>Peronosporaceae</taxon>
        <taxon>Phytophthora</taxon>
    </lineage>
</organism>
<gene>
    <name evidence="9" type="ORF">PF001_g27821</name>
    <name evidence="8" type="ORF">PF002_g25105</name>
    <name evidence="7" type="ORF">PF005_g24149</name>
    <name evidence="6" type="ORF">PF006_g23313</name>
    <name evidence="4" type="ORF">PF007_g24026</name>
    <name evidence="2" type="ORF">PF009_g24810</name>
    <name evidence="5" type="ORF">PF010_g22699</name>
    <name evidence="3" type="ORF">PF011_g22709</name>
</gene>
<dbReference type="EMBL" id="QXFZ01002349">
    <property type="protein sequence ID" value="KAE9078023.1"/>
    <property type="molecule type" value="Genomic_DNA"/>
</dbReference>
<dbReference type="AlphaFoldDB" id="A0A6A3WED9"/>
<feature type="region of interest" description="Disordered" evidence="1">
    <location>
        <begin position="68"/>
        <end position="145"/>
    </location>
</feature>
<evidence type="ECO:0000313" key="16">
    <source>
        <dbReference type="Proteomes" id="UP000460718"/>
    </source>
</evidence>